<evidence type="ECO:0000256" key="7">
    <source>
        <dbReference type="ARBA" id="ARBA00048782"/>
    </source>
</evidence>
<evidence type="ECO:0000256" key="1">
    <source>
        <dbReference type="ARBA" id="ARBA00005591"/>
    </source>
</evidence>
<gene>
    <name evidence="8" type="primary">msrA</name>
    <name evidence="10" type="ORF">BGC33_05120</name>
</gene>
<dbReference type="InterPro" id="IPR011057">
    <property type="entry name" value="Mss4-like_sf"/>
</dbReference>
<evidence type="ECO:0000256" key="5">
    <source>
        <dbReference type="ARBA" id="ARBA00047806"/>
    </source>
</evidence>
<dbReference type="GO" id="GO:0033743">
    <property type="term" value="F:peptide-methionine (R)-S-oxide reductase activity"/>
    <property type="evidence" value="ECO:0007669"/>
    <property type="project" value="UniProtKB-EC"/>
</dbReference>
<dbReference type="EC" id="1.8.4.11" evidence="8"/>
<dbReference type="RefSeq" id="WP_071563967.1">
    <property type="nucleotide sequence ID" value="NZ_MIQH01000447.1"/>
</dbReference>
<dbReference type="InterPro" id="IPR036249">
    <property type="entry name" value="Thioredoxin-like_sf"/>
</dbReference>
<accession>A0A1J5TW42</accession>
<dbReference type="PANTHER" id="PTHR42799">
    <property type="entry name" value="MITOCHONDRIAL PEPTIDE METHIONINE SULFOXIDE REDUCTASE"/>
    <property type="match status" value="1"/>
</dbReference>
<dbReference type="GO" id="GO:0005737">
    <property type="term" value="C:cytoplasm"/>
    <property type="evidence" value="ECO:0007669"/>
    <property type="project" value="TreeGrafter"/>
</dbReference>
<dbReference type="SUPFAM" id="SSF52833">
    <property type="entry name" value="Thioredoxin-like"/>
    <property type="match status" value="1"/>
</dbReference>
<reference evidence="11" key="1">
    <citation type="submission" date="2016-09" db="EMBL/GenBank/DDBJ databases">
        <title>Genome Sequence of Bathymodiolus thermophilus sulfur-oxidizing gill endosymbiont.</title>
        <authorList>
            <person name="Ponnudurai R."/>
            <person name="Kleiner M."/>
            <person name="Sayavedra L."/>
            <person name="Thuermer A."/>
            <person name="Felbeck H."/>
            <person name="Schlueter R."/>
            <person name="Schweder T."/>
            <person name="Markert S."/>
        </authorList>
    </citation>
    <scope>NUCLEOTIDE SEQUENCE [LARGE SCALE GENOMIC DNA]</scope>
    <source>
        <strain evidence="11">BAT/CrabSpa'14</strain>
    </source>
</reference>
<evidence type="ECO:0000256" key="3">
    <source>
        <dbReference type="ARBA" id="ARBA00023268"/>
    </source>
</evidence>
<evidence type="ECO:0000256" key="4">
    <source>
        <dbReference type="ARBA" id="ARBA00024679"/>
    </source>
</evidence>
<comment type="caution">
    <text evidence="10">The sequence shown here is derived from an EMBL/GenBank/DDBJ whole genome shotgun (WGS) entry which is preliminary data.</text>
</comment>
<dbReference type="NCBIfam" id="TIGR00401">
    <property type="entry name" value="msrA"/>
    <property type="match status" value="1"/>
</dbReference>
<keyword evidence="2 8" id="KW-0560">Oxidoreductase</keyword>
<dbReference type="InterPro" id="IPR036509">
    <property type="entry name" value="Met_Sox_Rdtase_MsrA_sf"/>
</dbReference>
<dbReference type="GO" id="GO:0008113">
    <property type="term" value="F:peptide-methionine (S)-S-oxide reductase activity"/>
    <property type="evidence" value="ECO:0007669"/>
    <property type="project" value="UniProtKB-UniRule"/>
</dbReference>
<protein>
    <recommendedName>
        <fullName evidence="8">Peptide methionine sulfoxide reductase MsrA</fullName>
        <shortName evidence="8">Protein-methionine-S-oxide reductase</shortName>
        <ecNumber evidence="8">1.8.4.11</ecNumber>
    </recommendedName>
    <alternativeName>
        <fullName evidence="8">Peptide-methionine (S)-S-oxide reductase</fullName>
        <shortName evidence="8">Peptide Met(O) reductase</shortName>
    </alternativeName>
</protein>
<evidence type="ECO:0000313" key="10">
    <source>
        <dbReference type="EMBL" id="OIR24978.1"/>
    </source>
</evidence>
<comment type="catalytic activity">
    <reaction evidence="7 8">
        <text>[thioredoxin]-disulfide + L-methionine + H2O = L-methionine (S)-S-oxide + [thioredoxin]-dithiol</text>
        <dbReference type="Rhea" id="RHEA:19993"/>
        <dbReference type="Rhea" id="RHEA-COMP:10698"/>
        <dbReference type="Rhea" id="RHEA-COMP:10700"/>
        <dbReference type="ChEBI" id="CHEBI:15377"/>
        <dbReference type="ChEBI" id="CHEBI:29950"/>
        <dbReference type="ChEBI" id="CHEBI:50058"/>
        <dbReference type="ChEBI" id="CHEBI:57844"/>
        <dbReference type="ChEBI" id="CHEBI:58772"/>
        <dbReference type="EC" id="1.8.4.11"/>
    </reaction>
</comment>
<dbReference type="AlphaFoldDB" id="A0A1J5TW42"/>
<dbReference type="OrthoDB" id="4174719at2"/>
<feature type="active site" evidence="8">
    <location>
        <position position="11"/>
    </location>
</feature>
<evidence type="ECO:0000313" key="11">
    <source>
        <dbReference type="Proteomes" id="UP000182798"/>
    </source>
</evidence>
<dbReference type="Gene3D" id="2.170.150.20">
    <property type="entry name" value="Peptide methionine sulfoxide reductase"/>
    <property type="match status" value="1"/>
</dbReference>
<name>A0A1J5TW42_9GAMM</name>
<comment type="catalytic activity">
    <reaction evidence="5 8">
        <text>L-methionyl-[protein] + [thioredoxin]-disulfide + H2O = L-methionyl-(S)-S-oxide-[protein] + [thioredoxin]-dithiol</text>
        <dbReference type="Rhea" id="RHEA:14217"/>
        <dbReference type="Rhea" id="RHEA-COMP:10698"/>
        <dbReference type="Rhea" id="RHEA-COMP:10700"/>
        <dbReference type="Rhea" id="RHEA-COMP:12313"/>
        <dbReference type="Rhea" id="RHEA-COMP:12315"/>
        <dbReference type="ChEBI" id="CHEBI:15377"/>
        <dbReference type="ChEBI" id="CHEBI:16044"/>
        <dbReference type="ChEBI" id="CHEBI:29950"/>
        <dbReference type="ChEBI" id="CHEBI:44120"/>
        <dbReference type="ChEBI" id="CHEBI:50058"/>
        <dbReference type="EC" id="1.8.4.11"/>
    </reaction>
</comment>
<dbReference type="PROSITE" id="PS51790">
    <property type="entry name" value="MSRB"/>
    <property type="match status" value="1"/>
</dbReference>
<sequence>MLLEIVFAAGCFWGVEKNFEQISGVIDVTSGYAGGNYNDPTYHQVLANKDDNKAFNFLSILKKIPWSDEEDDETNDEKRDENIINHAEVVKIIYDTKLVSTEFLIKNFWELHDPTQTDGQGNDKGNNYRSAIYWTNDEQKKIAFDTKDAYQQLLNKQGFGKIVTELKPLDKFWPAEAHHQNYLANNPNGYCPNHKTGVEFANKGEIKEKLSGTYNEHLKNLILKPIKGKEIVVIEADAYCPYCVAFKQKVLDNYKGSIPVRSAFAHNLKGYTIKTPTFATPTILFIKDGVEQSGFQGYLAPKEFYKALGKFKLGDSKAFDIAFNQGTESRFCEKYDIFKNTPDGVFVDKLSGVALFDTDDRFNSKSGWLSFTKAIDNTTIEKSDNNYGMNRTEIISKSTGIHLGHVFEDGPNGARRFCINATVLDFVADKE</sequence>
<dbReference type="EMBL" id="MIQH01000447">
    <property type="protein sequence ID" value="OIR24978.1"/>
    <property type="molecule type" value="Genomic_DNA"/>
</dbReference>
<dbReference type="InterPro" id="IPR002569">
    <property type="entry name" value="Met_Sox_Rdtase_MsrA_dom"/>
</dbReference>
<dbReference type="Gene3D" id="3.30.1060.10">
    <property type="entry name" value="Peptide methionine sulphoxide reductase MsrA"/>
    <property type="match status" value="1"/>
</dbReference>
<comment type="function">
    <text evidence="4 8">Has an important function as a repair enzyme for proteins that have been inactivated by oxidation. Catalyzes the reversible oxidation-reduction of methionine sulfoxide in proteins to methionine.</text>
</comment>
<dbReference type="Gene3D" id="3.40.30.10">
    <property type="entry name" value="Glutaredoxin"/>
    <property type="match status" value="1"/>
</dbReference>
<evidence type="ECO:0000256" key="8">
    <source>
        <dbReference type="HAMAP-Rule" id="MF_01401"/>
    </source>
</evidence>
<dbReference type="Pfam" id="PF01641">
    <property type="entry name" value="SelR"/>
    <property type="match status" value="1"/>
</dbReference>
<comment type="similarity">
    <text evidence="1 8">Belongs to the MsrA Met sulfoxide reductase family.</text>
</comment>
<dbReference type="SUPFAM" id="SSF55068">
    <property type="entry name" value="Peptide methionine sulfoxide reductase"/>
    <property type="match status" value="2"/>
</dbReference>
<organism evidence="10 11">
    <name type="scientific">Bathymodiolus thermophilus thioautotrophic gill symbiont</name>
    <dbReference type="NCBI Taxonomy" id="2360"/>
    <lineage>
        <taxon>Bacteria</taxon>
        <taxon>Pseudomonadati</taxon>
        <taxon>Pseudomonadota</taxon>
        <taxon>Gammaproteobacteria</taxon>
        <taxon>sulfur-oxidizing symbionts</taxon>
    </lineage>
</organism>
<dbReference type="GO" id="GO:0034599">
    <property type="term" value="P:cellular response to oxidative stress"/>
    <property type="evidence" value="ECO:0007669"/>
    <property type="project" value="TreeGrafter"/>
</dbReference>
<dbReference type="GO" id="GO:0033744">
    <property type="term" value="F:L-methionine:thioredoxin-disulfide S-oxidoreductase activity"/>
    <property type="evidence" value="ECO:0007669"/>
    <property type="project" value="RHEA"/>
</dbReference>
<dbReference type="HAMAP" id="MF_01401">
    <property type="entry name" value="MsrA"/>
    <property type="match status" value="1"/>
</dbReference>
<dbReference type="PANTHER" id="PTHR42799:SF2">
    <property type="entry name" value="MITOCHONDRIAL PEPTIDE METHIONINE SULFOXIDE REDUCTASE"/>
    <property type="match status" value="1"/>
</dbReference>
<dbReference type="Pfam" id="PF01625">
    <property type="entry name" value="PMSR"/>
    <property type="match status" value="2"/>
</dbReference>
<evidence type="ECO:0000256" key="2">
    <source>
        <dbReference type="ARBA" id="ARBA00023002"/>
    </source>
</evidence>
<dbReference type="SUPFAM" id="SSF51316">
    <property type="entry name" value="Mss4-like"/>
    <property type="match status" value="1"/>
</dbReference>
<proteinExistence type="inferred from homology"/>
<dbReference type="Proteomes" id="UP000182798">
    <property type="component" value="Unassembled WGS sequence"/>
</dbReference>
<dbReference type="InterPro" id="IPR050162">
    <property type="entry name" value="MsrA_MetSO_reductase"/>
</dbReference>
<feature type="domain" description="MsrB" evidence="9">
    <location>
        <begin position="306"/>
        <end position="429"/>
    </location>
</feature>
<evidence type="ECO:0000259" key="9">
    <source>
        <dbReference type="PROSITE" id="PS51790"/>
    </source>
</evidence>
<keyword evidence="3" id="KW-0511">Multifunctional enzyme</keyword>
<comment type="catalytic activity">
    <reaction evidence="6">
        <text>L-methionyl-[protein] + [thioredoxin]-disulfide + H2O = L-methionyl-(R)-S-oxide-[protein] + [thioredoxin]-dithiol</text>
        <dbReference type="Rhea" id="RHEA:24164"/>
        <dbReference type="Rhea" id="RHEA-COMP:10698"/>
        <dbReference type="Rhea" id="RHEA-COMP:10700"/>
        <dbReference type="Rhea" id="RHEA-COMP:12313"/>
        <dbReference type="Rhea" id="RHEA-COMP:12314"/>
        <dbReference type="ChEBI" id="CHEBI:15377"/>
        <dbReference type="ChEBI" id="CHEBI:16044"/>
        <dbReference type="ChEBI" id="CHEBI:29950"/>
        <dbReference type="ChEBI" id="CHEBI:45764"/>
        <dbReference type="ChEBI" id="CHEBI:50058"/>
        <dbReference type="EC" id="1.8.4.12"/>
    </reaction>
</comment>
<evidence type="ECO:0000256" key="6">
    <source>
        <dbReference type="ARBA" id="ARBA00048488"/>
    </source>
</evidence>
<dbReference type="InterPro" id="IPR002579">
    <property type="entry name" value="Met_Sox_Rdtase_MsrB_dom"/>
</dbReference>